<keyword evidence="1" id="KW-0732">Signal</keyword>
<accession>A0A381U9A7</accession>
<sequence>MKRFFIAGAVALAFSTTAQAADSVKIGILMGFTGPIESLTVGIANGAKLALQEVSDSKRLLSGYPGGIKLEAVEADTTCVDAAAATASAERLVNSDGVAAIVGALCSGSSIASANSVAIPNGVVMVSPASTSPAITGLDDNGLFFRTAPSDARQGQVLASLLYGMGIEQVAVSYVNNDYGKGFADAFMDAFEKQGQAVVLLSAAHESDKADYSAEVAALAATGAEHLVVLGYVGQGGNHIISGSIESGAFSSFSGGDGMIGQSLIDDVGDGIEGMIGTAPGGQSKGAEMWKSVAAAGGLTVDGPFQGEAYDAAALIALAIQAAGSADRAAIAGSILAVANAPGEKIYPGQLSKALDILRGGGDVDYQGASEVELNDAGDPPGAYLQYVVEGGAWVTVGAL</sequence>
<organism evidence="3">
    <name type="scientific">marine metagenome</name>
    <dbReference type="NCBI Taxonomy" id="408172"/>
    <lineage>
        <taxon>unclassified sequences</taxon>
        <taxon>metagenomes</taxon>
        <taxon>ecological metagenomes</taxon>
    </lineage>
</organism>
<protein>
    <recommendedName>
        <fullName evidence="2">Leucine-binding protein domain-containing protein</fullName>
    </recommendedName>
</protein>
<dbReference type="PANTHER" id="PTHR30483">
    <property type="entry name" value="LEUCINE-SPECIFIC-BINDING PROTEIN"/>
    <property type="match status" value="1"/>
</dbReference>
<dbReference type="AlphaFoldDB" id="A0A381U9A7"/>
<dbReference type="SUPFAM" id="SSF53822">
    <property type="entry name" value="Periplasmic binding protein-like I"/>
    <property type="match status" value="1"/>
</dbReference>
<dbReference type="EMBL" id="UINC01005854">
    <property type="protein sequence ID" value="SVA23967.1"/>
    <property type="molecule type" value="Genomic_DNA"/>
</dbReference>
<dbReference type="Gene3D" id="3.40.50.2300">
    <property type="match status" value="2"/>
</dbReference>
<dbReference type="InterPro" id="IPR028081">
    <property type="entry name" value="Leu-bd"/>
</dbReference>
<proteinExistence type="predicted"/>
<feature type="domain" description="Leucine-binding protein" evidence="2">
    <location>
        <begin position="23"/>
        <end position="332"/>
    </location>
</feature>
<name>A0A381U9A7_9ZZZZ</name>
<reference evidence="3" key="1">
    <citation type="submission" date="2018-05" db="EMBL/GenBank/DDBJ databases">
        <authorList>
            <person name="Lanie J.A."/>
            <person name="Ng W.-L."/>
            <person name="Kazmierczak K.M."/>
            <person name="Andrzejewski T.M."/>
            <person name="Davidsen T.M."/>
            <person name="Wayne K.J."/>
            <person name="Tettelin H."/>
            <person name="Glass J.I."/>
            <person name="Rusch D."/>
            <person name="Podicherti R."/>
            <person name="Tsui H.-C.T."/>
            <person name="Winkler M.E."/>
        </authorList>
    </citation>
    <scope>NUCLEOTIDE SEQUENCE</scope>
</reference>
<evidence type="ECO:0000256" key="1">
    <source>
        <dbReference type="ARBA" id="ARBA00022729"/>
    </source>
</evidence>
<dbReference type="PANTHER" id="PTHR30483:SF6">
    <property type="entry name" value="PERIPLASMIC BINDING PROTEIN OF ABC TRANSPORTER FOR NATURAL AMINO ACIDS"/>
    <property type="match status" value="1"/>
</dbReference>
<evidence type="ECO:0000313" key="3">
    <source>
        <dbReference type="EMBL" id="SVA23967.1"/>
    </source>
</evidence>
<evidence type="ECO:0000259" key="2">
    <source>
        <dbReference type="Pfam" id="PF13458"/>
    </source>
</evidence>
<dbReference type="Pfam" id="PF13458">
    <property type="entry name" value="Peripla_BP_6"/>
    <property type="match status" value="1"/>
</dbReference>
<dbReference type="CDD" id="cd06346">
    <property type="entry name" value="PBP1_ABC_ligand_binding-like"/>
    <property type="match status" value="1"/>
</dbReference>
<dbReference type="InterPro" id="IPR051010">
    <property type="entry name" value="BCAA_transport"/>
</dbReference>
<dbReference type="InterPro" id="IPR028082">
    <property type="entry name" value="Peripla_BP_I"/>
</dbReference>
<gene>
    <name evidence="3" type="ORF">METZ01_LOCUS76821</name>
</gene>